<dbReference type="SMART" id="SM00507">
    <property type="entry name" value="HNHc"/>
    <property type="match status" value="1"/>
</dbReference>
<sequence length="122" mass="13861">MPSRIPRPCRKHGCGGTTIASSGYCETHRHEGWVQHQRGRTRQQQGYGRAWEILRAKILKRDKYLCQTCLRQGLATEAKAVDHIKAKAFGGTDDETNLQAICHACHKVKTAQERFNYQPKKG</sequence>
<proteinExistence type="inferred from homology"/>
<keyword evidence="7" id="KW-1185">Reference proteome</keyword>
<keyword evidence="2" id="KW-0378">Hydrolase</keyword>
<dbReference type="GO" id="GO:0016787">
    <property type="term" value="F:hydrolase activity"/>
    <property type="evidence" value="ECO:0007669"/>
    <property type="project" value="UniProtKB-KW"/>
</dbReference>
<organism evidence="6 7">
    <name type="scientific">Hamiltonella defensa subsp. Acyrthosiphon pisum (strain 5AT)</name>
    <dbReference type="NCBI Taxonomy" id="572265"/>
    <lineage>
        <taxon>Bacteria</taxon>
        <taxon>Pseudomonadati</taxon>
        <taxon>Pseudomonadota</taxon>
        <taxon>Gammaproteobacteria</taxon>
        <taxon>Enterobacterales</taxon>
        <taxon>Enterobacteriaceae</taxon>
        <taxon>aphid secondary symbionts</taxon>
        <taxon>Candidatus Williamhamiltonella</taxon>
    </lineage>
</organism>
<dbReference type="PANTHER" id="PTHR41286">
    <property type="entry name" value="HNH NUCLEASE YAJD-RELATED"/>
    <property type="match status" value="1"/>
</dbReference>
<protein>
    <recommendedName>
        <fullName evidence="4">Putative HNH nuclease YajD</fullName>
    </recommendedName>
</protein>
<dbReference type="PANTHER" id="PTHR41286:SF1">
    <property type="entry name" value="HNH NUCLEASE YAJD-RELATED"/>
    <property type="match status" value="1"/>
</dbReference>
<dbReference type="InterPro" id="IPR003615">
    <property type="entry name" value="HNH_nuc"/>
</dbReference>
<evidence type="ECO:0000256" key="4">
    <source>
        <dbReference type="ARBA" id="ARBA00040194"/>
    </source>
</evidence>
<dbReference type="KEGG" id="hde:HDEF_1451"/>
<evidence type="ECO:0000259" key="5">
    <source>
        <dbReference type="SMART" id="SM00507"/>
    </source>
</evidence>
<dbReference type="RefSeq" id="WP_015873852.1">
    <property type="nucleotide sequence ID" value="NC_012751.1"/>
</dbReference>
<dbReference type="GeneID" id="66261110"/>
<name>C4K684_HAMD5</name>
<feature type="domain" description="HNH nuclease" evidence="5">
    <location>
        <begin position="53"/>
        <end position="107"/>
    </location>
</feature>
<dbReference type="InterPro" id="IPR002711">
    <property type="entry name" value="HNH"/>
</dbReference>
<dbReference type="AlphaFoldDB" id="C4K684"/>
<dbReference type="HOGENOM" id="CLU_108879_4_2_6"/>
<dbReference type="STRING" id="572265.HDEF_1451"/>
<comment type="similarity">
    <text evidence="3">Belongs to the HNH nuclease family.</text>
</comment>
<dbReference type="Pfam" id="PF01844">
    <property type="entry name" value="HNH"/>
    <property type="match status" value="1"/>
</dbReference>
<evidence type="ECO:0000313" key="7">
    <source>
        <dbReference type="Proteomes" id="UP000002334"/>
    </source>
</evidence>
<dbReference type="GO" id="GO:0005829">
    <property type="term" value="C:cytosol"/>
    <property type="evidence" value="ECO:0007669"/>
    <property type="project" value="TreeGrafter"/>
</dbReference>
<evidence type="ECO:0000256" key="1">
    <source>
        <dbReference type="ARBA" id="ARBA00022722"/>
    </source>
</evidence>
<evidence type="ECO:0000256" key="2">
    <source>
        <dbReference type="ARBA" id="ARBA00022801"/>
    </source>
</evidence>
<evidence type="ECO:0000256" key="3">
    <source>
        <dbReference type="ARBA" id="ARBA00038412"/>
    </source>
</evidence>
<accession>C4K684</accession>
<dbReference type="Gene3D" id="1.10.30.50">
    <property type="match status" value="1"/>
</dbReference>
<dbReference type="EMBL" id="CP001277">
    <property type="protein sequence ID" value="ACQ68077.1"/>
    <property type="molecule type" value="Genomic_DNA"/>
</dbReference>
<gene>
    <name evidence="6" type="ordered locus">HDEF_1451</name>
</gene>
<dbReference type="GO" id="GO:0008270">
    <property type="term" value="F:zinc ion binding"/>
    <property type="evidence" value="ECO:0007669"/>
    <property type="project" value="InterPro"/>
</dbReference>
<keyword evidence="1" id="KW-0540">Nuclease</keyword>
<dbReference type="GO" id="GO:0004519">
    <property type="term" value="F:endonuclease activity"/>
    <property type="evidence" value="ECO:0007669"/>
    <property type="project" value="InterPro"/>
</dbReference>
<dbReference type="Proteomes" id="UP000002334">
    <property type="component" value="Chromosome"/>
</dbReference>
<dbReference type="eggNOG" id="COG1403">
    <property type="taxonomic scope" value="Bacteria"/>
</dbReference>
<dbReference type="CDD" id="cd00085">
    <property type="entry name" value="HNHc"/>
    <property type="match status" value="1"/>
</dbReference>
<evidence type="ECO:0000313" key="6">
    <source>
        <dbReference type="EMBL" id="ACQ68077.1"/>
    </source>
</evidence>
<dbReference type="GO" id="GO:0003676">
    <property type="term" value="F:nucleic acid binding"/>
    <property type="evidence" value="ECO:0007669"/>
    <property type="project" value="InterPro"/>
</dbReference>
<reference evidence="6 7" key="1">
    <citation type="journal article" date="2009" name="Proc. Natl. Acad. Sci. U.S.A.">
        <title>Hamiltonella defensa, genome evolution of protective bacterial endosymbiont from pathogenic ancestors.</title>
        <authorList>
            <person name="Degnan P.H."/>
            <person name="Yu Y."/>
            <person name="Sisneros N."/>
            <person name="Wing R.A."/>
            <person name="Moran N.A."/>
        </authorList>
    </citation>
    <scope>NUCLEOTIDE SEQUENCE [LARGE SCALE GENOMIC DNA]</scope>
    <source>
        <strain evidence="7">5AT</strain>
    </source>
</reference>